<feature type="domain" description="Mur ligase C-terminal" evidence="17">
    <location>
        <begin position="322"/>
        <end position="450"/>
    </location>
</feature>
<feature type="domain" description="Mur ligase central" evidence="18">
    <location>
        <begin position="117"/>
        <end position="300"/>
    </location>
</feature>
<evidence type="ECO:0000256" key="14">
    <source>
        <dbReference type="NCBIfam" id="TIGR01082"/>
    </source>
</evidence>
<dbReference type="InterPro" id="IPR050061">
    <property type="entry name" value="MurCDEF_pg_biosynth"/>
</dbReference>
<keyword evidence="12" id="KW-0961">Cell wall biogenesis/degradation</keyword>
<dbReference type="EMBL" id="JQZV01000005">
    <property type="protein sequence ID" value="KGN93106.1"/>
    <property type="molecule type" value="Genomic_DNA"/>
</dbReference>
<keyword evidence="15" id="KW-0472">Membrane</keyword>
<evidence type="ECO:0000256" key="10">
    <source>
        <dbReference type="ARBA" id="ARBA00022984"/>
    </source>
</evidence>
<keyword evidence="8" id="KW-0067">ATP-binding</keyword>
<dbReference type="InterPro" id="IPR036565">
    <property type="entry name" value="Mur-like_cat_sf"/>
</dbReference>
<evidence type="ECO:0000256" key="13">
    <source>
        <dbReference type="ARBA" id="ARBA00047833"/>
    </source>
</evidence>
<dbReference type="Gene3D" id="3.90.190.20">
    <property type="entry name" value="Mur ligase, C-terminal domain"/>
    <property type="match status" value="1"/>
</dbReference>
<evidence type="ECO:0000256" key="8">
    <source>
        <dbReference type="ARBA" id="ARBA00022840"/>
    </source>
</evidence>
<name>A0ABR4XMM9_9PORP</name>
<dbReference type="NCBIfam" id="TIGR01082">
    <property type="entry name" value="murC"/>
    <property type="match status" value="1"/>
</dbReference>
<dbReference type="InterPro" id="IPR005758">
    <property type="entry name" value="UDP-N-AcMur_Ala_ligase_MurC"/>
</dbReference>
<evidence type="ECO:0000313" key="19">
    <source>
        <dbReference type="EMBL" id="KGN93106.1"/>
    </source>
</evidence>
<dbReference type="RefSeq" id="WP_036789260.1">
    <property type="nucleotide sequence ID" value="NZ_JQZV01000005.1"/>
</dbReference>
<comment type="pathway">
    <text evidence="2">Cell wall biogenesis; peptidoglycan biosynthesis.</text>
</comment>
<evidence type="ECO:0000259" key="16">
    <source>
        <dbReference type="Pfam" id="PF01225"/>
    </source>
</evidence>
<comment type="subcellular location">
    <subcellularLocation>
        <location evidence="1">Cytoplasm</location>
    </subcellularLocation>
</comment>
<gene>
    <name evidence="19" type="ORF">HQ43_02680</name>
</gene>
<dbReference type="PANTHER" id="PTHR43445:SF3">
    <property type="entry name" value="UDP-N-ACETYLMURAMATE--L-ALANINE LIGASE"/>
    <property type="match status" value="1"/>
</dbReference>
<dbReference type="InterPro" id="IPR004101">
    <property type="entry name" value="Mur_ligase_C"/>
</dbReference>
<keyword evidence="4" id="KW-0963">Cytoplasm</keyword>
<evidence type="ECO:0000256" key="12">
    <source>
        <dbReference type="ARBA" id="ARBA00023316"/>
    </source>
</evidence>
<keyword evidence="5 19" id="KW-0436">Ligase</keyword>
<keyword evidence="11" id="KW-0131">Cell cycle</keyword>
<keyword evidence="9" id="KW-0133">Cell shape</keyword>
<evidence type="ECO:0000313" key="20">
    <source>
        <dbReference type="Proteomes" id="UP000030101"/>
    </source>
</evidence>
<keyword evidence="6" id="KW-0132">Cell division</keyword>
<dbReference type="EC" id="6.3.2.8" evidence="3 14"/>
<comment type="catalytic activity">
    <reaction evidence="13">
        <text>UDP-N-acetyl-alpha-D-muramate + L-alanine + ATP = UDP-N-acetyl-alpha-D-muramoyl-L-alanine + ADP + phosphate + H(+)</text>
        <dbReference type="Rhea" id="RHEA:23372"/>
        <dbReference type="ChEBI" id="CHEBI:15378"/>
        <dbReference type="ChEBI" id="CHEBI:30616"/>
        <dbReference type="ChEBI" id="CHEBI:43474"/>
        <dbReference type="ChEBI" id="CHEBI:57972"/>
        <dbReference type="ChEBI" id="CHEBI:70757"/>
        <dbReference type="ChEBI" id="CHEBI:83898"/>
        <dbReference type="ChEBI" id="CHEBI:456216"/>
        <dbReference type="EC" id="6.3.2.8"/>
    </reaction>
</comment>
<evidence type="ECO:0000259" key="18">
    <source>
        <dbReference type="Pfam" id="PF08245"/>
    </source>
</evidence>
<dbReference type="GO" id="GO:0016874">
    <property type="term" value="F:ligase activity"/>
    <property type="evidence" value="ECO:0007669"/>
    <property type="project" value="UniProtKB-KW"/>
</dbReference>
<feature type="domain" description="Mur ligase N-terminal catalytic" evidence="16">
    <location>
        <begin position="10"/>
        <end position="111"/>
    </location>
</feature>
<dbReference type="Pfam" id="PF01225">
    <property type="entry name" value="Mur_ligase"/>
    <property type="match status" value="1"/>
</dbReference>
<evidence type="ECO:0000256" key="1">
    <source>
        <dbReference type="ARBA" id="ARBA00004496"/>
    </source>
</evidence>
<dbReference type="SUPFAM" id="SSF53244">
    <property type="entry name" value="MurD-like peptide ligases, peptide-binding domain"/>
    <property type="match status" value="1"/>
</dbReference>
<accession>A0ABR4XMM9</accession>
<keyword evidence="15" id="KW-1133">Transmembrane helix</keyword>
<evidence type="ECO:0000256" key="11">
    <source>
        <dbReference type="ARBA" id="ARBA00023306"/>
    </source>
</evidence>
<sequence length="472" mass="52467">MNIKETYTPIFFIGIGGIGMSAIARYFLLHGFKVGGYDRTESHITRALVAEGAEVFYDDNSDFIPEAFRSEDTYVIYTPAVPTDASVMSYYRNKGIKLYKRSQALGEITSRSKALCVAGTHGKTTTSTILACLMAETVIPSEHVGVNAFLGGISLNYNSNLLLDADASFTVAEADEYDRSFHTLHPHYAIITSTSPDHLDIYGTEEAYLEAFSHFTSLVSPKGGLVMHKHATCTPRLREGAQFYTYAKNEQADFYSNNLQFRSGELYFDFHFPGGVYREMHIGVPIEINVENATATLAVAHLCGKSEAELRLNLSSFKGVHRRFERVLSGGEGGFVLIDDYAHHPEEIAASIRSVRVLYPDSRLTAIFQPHLYSRTADFYKEFAEALSQEAQVVLLPIYPAREEPMPGITSELILEHISPNVIATSCSKSELTKTLDRFPADVYLMLGAGDIELLVPEVKEYLIQKQKKALS</sequence>
<dbReference type="Gene3D" id="3.40.1190.10">
    <property type="entry name" value="Mur-like, catalytic domain"/>
    <property type="match status" value="1"/>
</dbReference>
<evidence type="ECO:0000256" key="7">
    <source>
        <dbReference type="ARBA" id="ARBA00022741"/>
    </source>
</evidence>
<comment type="caution">
    <text evidence="19">The sequence shown here is derived from an EMBL/GenBank/DDBJ whole genome shotgun (WGS) entry which is preliminary data.</text>
</comment>
<protein>
    <recommendedName>
        <fullName evidence="3 14">UDP-N-acetylmuramate--L-alanine ligase</fullName>
        <ecNumber evidence="3 14">6.3.2.8</ecNumber>
    </recommendedName>
</protein>
<dbReference type="InterPro" id="IPR000713">
    <property type="entry name" value="Mur_ligase_N"/>
</dbReference>
<dbReference type="Proteomes" id="UP000030101">
    <property type="component" value="Unassembled WGS sequence"/>
</dbReference>
<dbReference type="SUPFAM" id="SSF51984">
    <property type="entry name" value="MurCD N-terminal domain"/>
    <property type="match status" value="1"/>
</dbReference>
<evidence type="ECO:0000256" key="5">
    <source>
        <dbReference type="ARBA" id="ARBA00022598"/>
    </source>
</evidence>
<evidence type="ECO:0000256" key="6">
    <source>
        <dbReference type="ARBA" id="ARBA00022618"/>
    </source>
</evidence>
<reference evidence="19 20" key="1">
    <citation type="submission" date="2014-08" db="EMBL/GenBank/DDBJ databases">
        <title>Porphyromonas canoris strain:OH2762 Genome sequencing.</title>
        <authorList>
            <person name="Wallis C."/>
            <person name="Deusch O."/>
            <person name="O'Flynn C."/>
            <person name="Davis I."/>
            <person name="Jospin G."/>
            <person name="Darling A.E."/>
            <person name="Coil D.A."/>
            <person name="Alexiev A."/>
            <person name="Horsfall A."/>
            <person name="Kirkwood N."/>
            <person name="Harris S."/>
            <person name="Eisen J.A."/>
        </authorList>
    </citation>
    <scope>NUCLEOTIDE SEQUENCE [LARGE SCALE GENOMIC DNA]</scope>
    <source>
        <strain evidence="20">COT-108 OH2762</strain>
    </source>
</reference>
<evidence type="ECO:0000256" key="15">
    <source>
        <dbReference type="SAM" id="Phobius"/>
    </source>
</evidence>
<organism evidence="19 20">
    <name type="scientific">Porphyromonas canoris</name>
    <dbReference type="NCBI Taxonomy" id="36875"/>
    <lineage>
        <taxon>Bacteria</taxon>
        <taxon>Pseudomonadati</taxon>
        <taxon>Bacteroidota</taxon>
        <taxon>Bacteroidia</taxon>
        <taxon>Bacteroidales</taxon>
        <taxon>Porphyromonadaceae</taxon>
        <taxon>Porphyromonas</taxon>
    </lineage>
</organism>
<dbReference type="Pfam" id="PF08245">
    <property type="entry name" value="Mur_ligase_M"/>
    <property type="match status" value="1"/>
</dbReference>
<dbReference type="SUPFAM" id="SSF53623">
    <property type="entry name" value="MurD-like peptide ligases, catalytic domain"/>
    <property type="match status" value="1"/>
</dbReference>
<evidence type="ECO:0000259" key="17">
    <source>
        <dbReference type="Pfam" id="PF02875"/>
    </source>
</evidence>
<keyword evidence="15" id="KW-0812">Transmembrane</keyword>
<dbReference type="InterPro" id="IPR013221">
    <property type="entry name" value="Mur_ligase_cen"/>
</dbReference>
<keyword evidence="20" id="KW-1185">Reference proteome</keyword>
<dbReference type="PANTHER" id="PTHR43445">
    <property type="entry name" value="UDP-N-ACETYLMURAMATE--L-ALANINE LIGASE-RELATED"/>
    <property type="match status" value="1"/>
</dbReference>
<evidence type="ECO:0000256" key="4">
    <source>
        <dbReference type="ARBA" id="ARBA00022490"/>
    </source>
</evidence>
<evidence type="ECO:0000256" key="2">
    <source>
        <dbReference type="ARBA" id="ARBA00004752"/>
    </source>
</evidence>
<dbReference type="Pfam" id="PF02875">
    <property type="entry name" value="Mur_ligase_C"/>
    <property type="match status" value="1"/>
</dbReference>
<dbReference type="Gene3D" id="3.40.50.720">
    <property type="entry name" value="NAD(P)-binding Rossmann-like Domain"/>
    <property type="match status" value="1"/>
</dbReference>
<keyword evidence="7" id="KW-0547">Nucleotide-binding</keyword>
<evidence type="ECO:0000256" key="3">
    <source>
        <dbReference type="ARBA" id="ARBA00012211"/>
    </source>
</evidence>
<proteinExistence type="predicted"/>
<evidence type="ECO:0000256" key="9">
    <source>
        <dbReference type="ARBA" id="ARBA00022960"/>
    </source>
</evidence>
<feature type="transmembrane region" description="Helical" evidence="15">
    <location>
        <begin position="6"/>
        <end position="29"/>
    </location>
</feature>
<dbReference type="InterPro" id="IPR036615">
    <property type="entry name" value="Mur_ligase_C_dom_sf"/>
</dbReference>
<keyword evidence="10" id="KW-0573">Peptidoglycan synthesis</keyword>